<dbReference type="PANTHER" id="PTHR12277:SF64">
    <property type="entry name" value="SUPERFAMILY HYDROLASE, PUTATIVE (AFU_ORTHOLOGUE AFUA_3G01760)-RELATED"/>
    <property type="match status" value="1"/>
</dbReference>
<dbReference type="VEuPathDB" id="FungiDB:Z518_09871"/>
<dbReference type="Gene3D" id="3.40.50.1820">
    <property type="entry name" value="alpha/beta hydrolase"/>
    <property type="match status" value="1"/>
</dbReference>
<dbReference type="SUPFAM" id="SSF53474">
    <property type="entry name" value="alpha/beta-Hydrolases"/>
    <property type="match status" value="1"/>
</dbReference>
<dbReference type="GeneID" id="25297942"/>
<dbReference type="HOGENOM" id="CLU_043841_1_0_1"/>
<sequence length="283" mass="31350">MPSVPPFSRSENVSDYATQCKPVIWTEHDLRASDGTALKLLEGHTSRATNFKFMEHIIIVYFQGNASSLPPRLPYLSSILKSAMNKGSKGQKYTIAALSYRGFWKSKGRPSQAGIELDAEAALRWVLAQYDRDRTKIVVWGQSIGAGVATIGLANLSRDGSAGLSRISGVILETPFVDLRAMLVALYPQKFLPYRYLTPFLRSTWDSKTALHRIGKTKPTLRILILEAGDDEIVPSGQAAILEEACKKELMMVDRKVVPGALHTEVMIKGQGRSHIVQFLQSF</sequence>
<dbReference type="EMBL" id="KN847482">
    <property type="protein sequence ID" value="KIX00806.1"/>
    <property type="molecule type" value="Genomic_DNA"/>
</dbReference>
<gene>
    <name evidence="1" type="ORF">Z518_09871</name>
</gene>
<evidence type="ECO:0000313" key="1">
    <source>
        <dbReference type="EMBL" id="KIX00806.1"/>
    </source>
</evidence>
<dbReference type="Proteomes" id="UP000053617">
    <property type="component" value="Unassembled WGS sequence"/>
</dbReference>
<dbReference type="RefSeq" id="XP_013267942.1">
    <property type="nucleotide sequence ID" value="XM_013412488.1"/>
</dbReference>
<dbReference type="PANTHER" id="PTHR12277">
    <property type="entry name" value="ALPHA/BETA HYDROLASE DOMAIN-CONTAINING PROTEIN"/>
    <property type="match status" value="1"/>
</dbReference>
<dbReference type="InterPro" id="IPR029058">
    <property type="entry name" value="AB_hydrolase_fold"/>
</dbReference>
<dbReference type="GO" id="GO:0016020">
    <property type="term" value="C:membrane"/>
    <property type="evidence" value="ECO:0007669"/>
    <property type="project" value="TreeGrafter"/>
</dbReference>
<evidence type="ECO:0000313" key="2">
    <source>
        <dbReference type="Proteomes" id="UP000053617"/>
    </source>
</evidence>
<dbReference type="GO" id="GO:0008474">
    <property type="term" value="F:palmitoyl-(protein) hydrolase activity"/>
    <property type="evidence" value="ECO:0007669"/>
    <property type="project" value="TreeGrafter"/>
</dbReference>
<keyword evidence="2" id="KW-1185">Reference proteome</keyword>
<dbReference type="STRING" id="1442369.A0A0D2IC17"/>
<organism evidence="1 2">
    <name type="scientific">Rhinocladiella mackenziei CBS 650.93</name>
    <dbReference type="NCBI Taxonomy" id="1442369"/>
    <lineage>
        <taxon>Eukaryota</taxon>
        <taxon>Fungi</taxon>
        <taxon>Dikarya</taxon>
        <taxon>Ascomycota</taxon>
        <taxon>Pezizomycotina</taxon>
        <taxon>Eurotiomycetes</taxon>
        <taxon>Chaetothyriomycetidae</taxon>
        <taxon>Chaetothyriales</taxon>
        <taxon>Herpotrichiellaceae</taxon>
        <taxon>Rhinocladiella</taxon>
    </lineage>
</organism>
<reference evidence="1 2" key="1">
    <citation type="submission" date="2015-01" db="EMBL/GenBank/DDBJ databases">
        <title>The Genome Sequence of Rhinocladiella mackenzie CBS 650.93.</title>
        <authorList>
            <consortium name="The Broad Institute Genomics Platform"/>
            <person name="Cuomo C."/>
            <person name="de Hoog S."/>
            <person name="Gorbushina A."/>
            <person name="Stielow B."/>
            <person name="Teixiera M."/>
            <person name="Abouelleil A."/>
            <person name="Chapman S.B."/>
            <person name="Priest M."/>
            <person name="Young S.K."/>
            <person name="Wortman J."/>
            <person name="Nusbaum C."/>
            <person name="Birren B."/>
        </authorList>
    </citation>
    <scope>NUCLEOTIDE SEQUENCE [LARGE SCALE GENOMIC DNA]</scope>
    <source>
        <strain evidence="1 2">CBS 650.93</strain>
    </source>
</reference>
<accession>A0A0D2IC17</accession>
<name>A0A0D2IC17_9EURO</name>
<dbReference type="AlphaFoldDB" id="A0A0D2IC17"/>
<evidence type="ECO:0008006" key="3">
    <source>
        <dbReference type="Google" id="ProtNLM"/>
    </source>
</evidence>
<dbReference type="OrthoDB" id="10249433at2759"/>
<proteinExistence type="predicted"/>
<protein>
    <recommendedName>
        <fullName evidence="3">AB hydrolase-1 domain-containing protein</fullName>
    </recommendedName>
</protein>